<keyword evidence="3" id="KW-1185">Reference proteome</keyword>
<dbReference type="PANTHER" id="PTHR35503:SF2">
    <property type="entry name" value="OS04G0455700 PROTEIN"/>
    <property type="match status" value="1"/>
</dbReference>
<dbReference type="Pfam" id="PF00168">
    <property type="entry name" value="C2"/>
    <property type="match status" value="1"/>
</dbReference>
<dbReference type="PANTHER" id="PTHR35503">
    <property type="entry name" value="OSJNBA0006M15.15 PROTEIN"/>
    <property type="match status" value="1"/>
</dbReference>
<reference evidence="3" key="1">
    <citation type="journal article" date="2013" name="Science">
        <title>The Amborella genome and the evolution of flowering plants.</title>
        <authorList>
            <consortium name="Amborella Genome Project"/>
        </authorList>
    </citation>
    <scope>NUCLEOTIDE SEQUENCE [LARGE SCALE GENOMIC DNA]</scope>
</reference>
<dbReference type="EMBL" id="KI397373">
    <property type="protein sequence ID" value="ERM95922.1"/>
    <property type="molecule type" value="Genomic_DNA"/>
</dbReference>
<evidence type="ECO:0000313" key="2">
    <source>
        <dbReference type="EMBL" id="ERM95922.1"/>
    </source>
</evidence>
<dbReference type="HOGENOM" id="CLU_1456343_0_0_1"/>
<dbReference type="Gramene" id="ERM95922">
    <property type="protein sequence ID" value="ERM95922"/>
    <property type="gene ID" value="AMTR_s00060p00183840"/>
</dbReference>
<dbReference type="Gene3D" id="2.60.40.150">
    <property type="entry name" value="C2 domain"/>
    <property type="match status" value="1"/>
</dbReference>
<feature type="domain" description="C2" evidence="1">
    <location>
        <begin position="1"/>
        <end position="117"/>
    </location>
</feature>
<proteinExistence type="predicted"/>
<organism evidence="2 3">
    <name type="scientific">Amborella trichopoda</name>
    <dbReference type="NCBI Taxonomy" id="13333"/>
    <lineage>
        <taxon>Eukaryota</taxon>
        <taxon>Viridiplantae</taxon>
        <taxon>Streptophyta</taxon>
        <taxon>Embryophyta</taxon>
        <taxon>Tracheophyta</taxon>
        <taxon>Spermatophyta</taxon>
        <taxon>Magnoliopsida</taxon>
        <taxon>Amborellales</taxon>
        <taxon>Amborellaceae</taxon>
        <taxon>Amborella</taxon>
    </lineage>
</organism>
<accession>W1NJG6</accession>
<dbReference type="InterPro" id="IPR035892">
    <property type="entry name" value="C2_domain_sf"/>
</dbReference>
<protein>
    <recommendedName>
        <fullName evidence="1">C2 domain-containing protein</fullName>
    </recommendedName>
</protein>
<dbReference type="AlphaFoldDB" id="W1NJG6"/>
<dbReference type="SUPFAM" id="SSF49562">
    <property type="entry name" value="C2 domain (Calcium/lipid-binding domain, CaLB)"/>
    <property type="match status" value="1"/>
</dbReference>
<dbReference type="CDD" id="cd00030">
    <property type="entry name" value="C2"/>
    <property type="match status" value="1"/>
</dbReference>
<evidence type="ECO:0000259" key="1">
    <source>
        <dbReference type="PROSITE" id="PS50004"/>
    </source>
</evidence>
<name>W1NJG6_AMBTC</name>
<dbReference type="InterPro" id="IPR000008">
    <property type="entry name" value="C2_dom"/>
</dbReference>
<dbReference type="PROSITE" id="PS50004">
    <property type="entry name" value="C2"/>
    <property type="match status" value="1"/>
</dbReference>
<gene>
    <name evidence="2" type="ORF">AMTR_s00060p00183840</name>
</gene>
<dbReference type="SMART" id="SM00239">
    <property type="entry name" value="C2"/>
    <property type="match status" value="1"/>
</dbReference>
<sequence>MDGIKVRTSTLTCDLNIVKARHVPHQRGTLFVRVFLEKGKARTHLETQVVSAQANPTWDESARLEWNDLAQFSRGTVVFELRHRSVGSVTGSKSVGRVEVEWDRVFKAKGSTLEGWMPLSKGKNSNKSWLSEAKPPALYLSLRLGSKSSKALVRHLGVMGCDSCGCDGSCHGYSDETFALAAAGVW</sequence>
<dbReference type="Proteomes" id="UP000017836">
    <property type="component" value="Unassembled WGS sequence"/>
</dbReference>
<dbReference type="OMA" id="CPGVHEE"/>
<evidence type="ECO:0000313" key="3">
    <source>
        <dbReference type="Proteomes" id="UP000017836"/>
    </source>
</evidence>